<accession>H8GA12</accession>
<dbReference type="RefSeq" id="WP_005440355.1">
    <property type="nucleotide sequence ID" value="NZ_CM001466.1"/>
</dbReference>
<dbReference type="OrthoDB" id="129343at2"/>
<dbReference type="HOGENOM" id="CLU_3276209_0_0_11"/>
<dbReference type="SUPFAM" id="SSF54427">
    <property type="entry name" value="NTF2-like"/>
    <property type="match status" value="1"/>
</dbReference>
<name>H8GA12_9PSEU</name>
<organism evidence="1 2">
    <name type="scientific">Saccharomonospora azurea NA-128</name>
    <dbReference type="NCBI Taxonomy" id="882081"/>
    <lineage>
        <taxon>Bacteria</taxon>
        <taxon>Bacillati</taxon>
        <taxon>Actinomycetota</taxon>
        <taxon>Actinomycetes</taxon>
        <taxon>Pseudonocardiales</taxon>
        <taxon>Pseudonocardiaceae</taxon>
        <taxon>Saccharomonospora</taxon>
    </lineage>
</organism>
<proteinExistence type="predicted"/>
<gene>
    <name evidence="1" type="ORF">SacazDRAFT_01613</name>
</gene>
<protein>
    <submittedName>
        <fullName evidence="1">SnoaL-like polyketide cyclase</fullName>
    </submittedName>
</protein>
<sequence>MTGMQLLKWENDRIVEEWGSFDLFGRLRQRGVLPERAEQRR</sequence>
<keyword evidence="2" id="KW-1185">Reference proteome</keyword>
<dbReference type="EMBL" id="CM001466">
    <property type="protein sequence ID" value="EHY88539.1"/>
    <property type="molecule type" value="Genomic_DNA"/>
</dbReference>
<evidence type="ECO:0000313" key="1">
    <source>
        <dbReference type="EMBL" id="EHY88539.1"/>
    </source>
</evidence>
<dbReference type="AlphaFoldDB" id="H8GA12"/>
<dbReference type="InterPro" id="IPR032710">
    <property type="entry name" value="NTF2-like_dom_sf"/>
</dbReference>
<reference evidence="1 2" key="1">
    <citation type="journal article" date="2012" name="Stand. Genomic Sci.">
        <title>Genome sequence of the soil bacterium Saccharomonospora azurea type strain (NA-128(T)).</title>
        <authorList>
            <person name="Klenk H.P."/>
            <person name="Held B."/>
            <person name="Lucas S."/>
            <person name="Lapidus A."/>
            <person name="Copeland A."/>
            <person name="Hammon N."/>
            <person name="Pitluck S."/>
            <person name="Goodwin L.A."/>
            <person name="Han C."/>
            <person name="Tapia R."/>
            <person name="Brambilla E.M."/>
            <person name="Potter G."/>
            <person name="Land M."/>
            <person name="Ivanova N."/>
            <person name="Rohde M."/>
            <person name="Goker M."/>
            <person name="Detter J.C."/>
            <person name="Kyrpides N.C."/>
            <person name="Woyke T."/>
        </authorList>
    </citation>
    <scope>NUCLEOTIDE SEQUENCE [LARGE SCALE GENOMIC DNA]</scope>
    <source>
        <strain evidence="1 2">NA-128</strain>
    </source>
</reference>
<dbReference type="Gene3D" id="3.10.450.50">
    <property type="match status" value="1"/>
</dbReference>
<dbReference type="Proteomes" id="UP000004705">
    <property type="component" value="Chromosome"/>
</dbReference>
<evidence type="ECO:0000313" key="2">
    <source>
        <dbReference type="Proteomes" id="UP000004705"/>
    </source>
</evidence>